<keyword evidence="2" id="KW-1185">Reference proteome</keyword>
<evidence type="ECO:0000313" key="1">
    <source>
        <dbReference type="EMBL" id="CAI9151180.1"/>
    </source>
</evidence>
<protein>
    <submittedName>
        <fullName evidence="1">Uncharacterized protein</fullName>
    </submittedName>
</protein>
<dbReference type="EMBL" id="OX459937">
    <property type="protein sequence ID" value="CAI9151180.1"/>
    <property type="molecule type" value="Genomic_DNA"/>
</dbReference>
<sequence length="91" mass="9532">MGPPLLFLLESEAFGEPTRSPANRNLRGASKTAPAGRCGELACVMQSVAGGRCRTAVGLRRREVEVLEAVPALVAVPCGSTSFKPAARLPR</sequence>
<gene>
    <name evidence="1" type="ORF">MRATA1EN1_LOCUS142</name>
</gene>
<proteinExistence type="predicted"/>
<organism evidence="1 2">
    <name type="scientific">Rangifer tarandus platyrhynchus</name>
    <name type="common">Svalbard reindeer</name>
    <dbReference type="NCBI Taxonomy" id="3082113"/>
    <lineage>
        <taxon>Eukaryota</taxon>
        <taxon>Metazoa</taxon>
        <taxon>Chordata</taxon>
        <taxon>Craniata</taxon>
        <taxon>Vertebrata</taxon>
        <taxon>Euteleostomi</taxon>
        <taxon>Mammalia</taxon>
        <taxon>Eutheria</taxon>
        <taxon>Laurasiatheria</taxon>
        <taxon>Artiodactyla</taxon>
        <taxon>Ruminantia</taxon>
        <taxon>Pecora</taxon>
        <taxon>Cervidae</taxon>
        <taxon>Odocoileinae</taxon>
        <taxon>Rangifer</taxon>
    </lineage>
</organism>
<dbReference type="Proteomes" id="UP001176941">
    <property type="component" value="Chromosome 1"/>
</dbReference>
<reference evidence="1" key="1">
    <citation type="submission" date="2023-04" db="EMBL/GenBank/DDBJ databases">
        <authorList>
            <consortium name="ELIXIR-Norway"/>
        </authorList>
    </citation>
    <scope>NUCLEOTIDE SEQUENCE [LARGE SCALE GENOMIC DNA]</scope>
</reference>
<name>A0ABN8XP49_RANTA</name>
<evidence type="ECO:0000313" key="2">
    <source>
        <dbReference type="Proteomes" id="UP001176941"/>
    </source>
</evidence>
<accession>A0ABN8XP49</accession>